<feature type="compositionally biased region" description="Polar residues" evidence="4">
    <location>
        <begin position="1642"/>
        <end position="1657"/>
    </location>
</feature>
<name>A0A9P1DRW3_9DINO</name>
<accession>A0A9P1DRW3</accession>
<feature type="non-terminal residue" evidence="7">
    <location>
        <position position="2051"/>
    </location>
</feature>
<keyword evidence="9" id="KW-1185">Reference proteome</keyword>
<evidence type="ECO:0000256" key="1">
    <source>
        <dbReference type="ARBA" id="ARBA00022603"/>
    </source>
</evidence>
<dbReference type="EMBL" id="CAMXCT030006334">
    <property type="protein sequence ID" value="CAL4801683.1"/>
    <property type="molecule type" value="Genomic_DNA"/>
</dbReference>
<reference evidence="7" key="1">
    <citation type="submission" date="2022-10" db="EMBL/GenBank/DDBJ databases">
        <authorList>
            <person name="Chen Y."/>
            <person name="Dougan E. K."/>
            <person name="Chan C."/>
            <person name="Rhodes N."/>
            <person name="Thang M."/>
        </authorList>
    </citation>
    <scope>NUCLEOTIDE SEQUENCE</scope>
</reference>
<dbReference type="GO" id="GO:0008168">
    <property type="term" value="F:methyltransferase activity"/>
    <property type="evidence" value="ECO:0007669"/>
    <property type="project" value="UniProtKB-KW"/>
</dbReference>
<dbReference type="SUPFAM" id="SSF53335">
    <property type="entry name" value="S-adenosyl-L-methionine-dependent methyltransferases"/>
    <property type="match status" value="1"/>
</dbReference>
<dbReference type="InterPro" id="IPR018117">
    <property type="entry name" value="C5_DNA_meth_AS"/>
</dbReference>
<sequence length="2051" mass="229344">HTKAAEKLYRPAIHLVGSWLHGYKLHLALSDEDQKKDSQTSIEMIIRVLSDFVANTGQMALGFHLQQDNCAREGKNRFVLNLMLILVVIGACRFTSMGFLRSSHSHEDIDQAFGQVARLIMGKSFGSATELISILETAIQSGQPSESSGRIRGSVANVFKLDQISVWKSFVRQTGISFKGLRHVHYYRFCLRRDMGSDVLDYVRELEELRPACDPHGDDIFMITKRWLADNEVQRAVCVMSQATAQQFRTGFAPPSGIAPRRRIGDAIVNNIKKRVPICQKTGELNAESAAYLLKWSQHTLAQAPKPEAYDILSHRWSAAMKGEIYHVGRWSIGVPRSHSMKQQQTEDCGHQESEDCGELLMSSDAEGEPEALLLESDADAEPIAEDGDSKPSVYGKLPPLQGEVGARLAFMTEICPGKQEYLRERFVDVPMFSDASDLSKTHAKTADGLAHAVPKVDLLVGGFPCKDLSPLTTTPGSVVDPNCQSGKGYLGVEGYIERYEKIKSRLERLGYHVAADLFNTADYGLPQQRRRAWVLCVQTSQLDDPKVLTSDMTQFKRLNVPLENILDPRGPLCSSKCGKGHGNSGAKWKDGFKEQCEIFGKEKLESRIKALRPLASSCSERELAILATAVEDIYQSDLSTTTCVIPGGKYLVTGKGGFRQLVAKELACLQGVGPREWHHFQMADETDPSMRSLSRCTSLLWCRSCPIADLHVLDAVAKTAANSKVSQPQTVSEVAPARMSLREWIGQVYQGRHGFPEQRKWPLLDGGTFLDMVQRVWSDEDNLQSESLRMVQKLGIMDSSATEEDFQAKYLTMKEMPPQPGAFFTTSILQYSFSNESFWRIPDMASVLDIAKAISMIGWKEGECIGMRMMDDDTSDPKSYVQNALRFDDGGMKTLAAAVVWCGLVYYVMCLKEDDLAHPAIAQLARGLLALPTYYKTQGDEAIDMIGRIIKQNVEAKKQAVSSYEWSMILKRMIANAKATKTTLSLQDAINLYNSNPEVSAHGIGTGKDKSGSGSLVIDTKKLYCIKHWLEATSDAAHEQVQISLRDGAFNYGPWGEPLSQLKFLFVDSVANLAPLTQADVIPANQEPTISINWQLPLDGRTQGALFERIRKAFEKATAIIDSPQDRKRYRLSEEELYSMRNLMCLWMQIKDFCSTRISNFQDFDSQILSGNTKDHELHALLESRPPQFGVSMLPSSQREALETVRQKEEGQSLEVEKERLAVRDARWTFFQSALLRDQEKLKVVEEAPGKIAALRHRKQMQWRLTQASLGEKVIKGYKEKLLKCDLVSKPELAQQKINEYRTFVAQSCSCKLEDVHTICIVDLNIPGAKNSEAVNELCSCLQFVNDLAPAKNIGLLELPEIARKSSKRGLCDEENEIQTCLWSLRRFNSGRLVCNIDAVSDNVFLTSSELGTCGRPLVDESDIQIPLSKEMFLPESLDCEMDLRQAERQRPSVEATTAQKGVGRWIALLNSALTVTEGALKDKPVIVVNLTGYVEDVGVAVFNMRLRDIELKGGFHMENLYYQSVGWLSKDSFGHMRLERDLTDAWVQRQFEHGGHKFSMEAPDLSEAELASIPGAKASMGNLDALQFEVLERVNDKMVIKADERRFWMAQAGEIKTTFENLKEHHMELVGHQQQQQQQVANNSEAENAGSTQDPTIPVVQMESLAKLESEVGVEHRAPSEIASVELLRGKDGSLWLLSSQNKSVGKHQLLGGYGTGQWLTASECADPGIPFTVAEGDKTIIQLDESSFGAEGAQGVSTLTIYKLLLRAETEKQIVQHKLSFLKVERKQAVEAGQDGFEITLRQSMVFKCVKDPRAGETERISCKNFFSKFVGALPSSVLAAVRYRFERVGQNFKVQRPYVITRRAVSLEKDKPQKLAFRYGDVLRVWKIILATLGIADFAQRCQFEMENVREVLMKYAPVFADNTENLDMMMQCIQVLTVWSNMTFNVQMNGEGSENDTSFAMSVWIEPDMVMPMPKPSAPESLRSKLGSFMHGKAHLKEHLVSELFSARRELKNLVAWSSGSAQELAARFEHAEVLLDDVQTVLITL</sequence>
<evidence type="ECO:0000313" key="8">
    <source>
        <dbReference type="EMBL" id="CAL1167746.1"/>
    </source>
</evidence>
<keyword evidence="3" id="KW-0949">S-adenosyl-L-methionine</keyword>
<dbReference type="PANTHER" id="PTHR33153">
    <property type="entry name" value="MYND-TYPE DOMAIN-CONTAINING PROTEIN"/>
    <property type="match status" value="1"/>
</dbReference>
<organism evidence="7">
    <name type="scientific">Cladocopium goreaui</name>
    <dbReference type="NCBI Taxonomy" id="2562237"/>
    <lineage>
        <taxon>Eukaryota</taxon>
        <taxon>Sar</taxon>
        <taxon>Alveolata</taxon>
        <taxon>Dinophyceae</taxon>
        <taxon>Suessiales</taxon>
        <taxon>Symbiodiniaceae</taxon>
        <taxon>Cladocopium</taxon>
    </lineage>
</organism>
<gene>
    <name evidence="7" type="ORF">C1SCF055_LOCUS39281</name>
</gene>
<dbReference type="PROSITE" id="PS00094">
    <property type="entry name" value="C5_MTASE_1"/>
    <property type="match status" value="1"/>
</dbReference>
<feature type="region of interest" description="Disordered" evidence="4">
    <location>
        <begin position="1631"/>
        <end position="1658"/>
    </location>
</feature>
<feature type="transmembrane region" description="Helical" evidence="5">
    <location>
        <begin position="78"/>
        <end position="100"/>
    </location>
</feature>
<dbReference type="Proteomes" id="UP001152797">
    <property type="component" value="Unassembled WGS sequence"/>
</dbReference>
<reference evidence="8" key="2">
    <citation type="submission" date="2024-04" db="EMBL/GenBank/DDBJ databases">
        <authorList>
            <person name="Chen Y."/>
            <person name="Shah S."/>
            <person name="Dougan E. K."/>
            <person name="Thang M."/>
            <person name="Chan C."/>
        </authorList>
    </citation>
    <scope>NUCLEOTIDE SEQUENCE [LARGE SCALE GENOMIC DNA]</scope>
</reference>
<keyword evidence="1" id="KW-0489">Methyltransferase</keyword>
<evidence type="ECO:0000256" key="5">
    <source>
        <dbReference type="SAM" id="Phobius"/>
    </source>
</evidence>
<dbReference type="Gene3D" id="3.40.50.150">
    <property type="entry name" value="Vaccinia Virus protein VP39"/>
    <property type="match status" value="2"/>
</dbReference>
<dbReference type="InterPro" id="IPR057191">
    <property type="entry name" value="DUF7869"/>
</dbReference>
<proteinExistence type="predicted"/>
<dbReference type="EMBL" id="CAMXCT020006334">
    <property type="protein sequence ID" value="CAL1167746.1"/>
    <property type="molecule type" value="Genomic_DNA"/>
</dbReference>
<keyword evidence="2" id="KW-0808">Transferase</keyword>
<dbReference type="InterPro" id="IPR029063">
    <property type="entry name" value="SAM-dependent_MTases_sf"/>
</dbReference>
<dbReference type="Pfam" id="PF25273">
    <property type="entry name" value="DUF7869"/>
    <property type="match status" value="1"/>
</dbReference>
<dbReference type="EMBL" id="CAMXCT010006334">
    <property type="protein sequence ID" value="CAI4014371.1"/>
    <property type="molecule type" value="Genomic_DNA"/>
</dbReference>
<evidence type="ECO:0000259" key="6">
    <source>
        <dbReference type="Pfam" id="PF25273"/>
    </source>
</evidence>
<evidence type="ECO:0000256" key="2">
    <source>
        <dbReference type="ARBA" id="ARBA00022679"/>
    </source>
</evidence>
<dbReference type="Pfam" id="PF00145">
    <property type="entry name" value="DNA_methylase"/>
    <property type="match status" value="1"/>
</dbReference>
<evidence type="ECO:0000313" key="9">
    <source>
        <dbReference type="Proteomes" id="UP001152797"/>
    </source>
</evidence>
<evidence type="ECO:0000313" key="7">
    <source>
        <dbReference type="EMBL" id="CAI4014371.1"/>
    </source>
</evidence>
<dbReference type="InterPro" id="IPR001525">
    <property type="entry name" value="C5_MeTfrase"/>
</dbReference>
<dbReference type="GO" id="GO:0032259">
    <property type="term" value="P:methylation"/>
    <property type="evidence" value="ECO:0007669"/>
    <property type="project" value="UniProtKB-KW"/>
</dbReference>
<evidence type="ECO:0000256" key="3">
    <source>
        <dbReference type="ARBA" id="ARBA00022691"/>
    </source>
</evidence>
<keyword evidence="5" id="KW-0812">Transmembrane</keyword>
<protein>
    <recommendedName>
        <fullName evidence="6">DUF7869 domain-containing protein</fullName>
    </recommendedName>
</protein>
<keyword evidence="5" id="KW-0472">Membrane</keyword>
<dbReference type="PANTHER" id="PTHR33153:SF3">
    <property type="entry name" value="TRAFFICKING PROTEIN PARTICLE COMPLEX SUBUNIT 11 DOMAIN-CONTAINING PROTEIN"/>
    <property type="match status" value="1"/>
</dbReference>
<comment type="caution">
    <text evidence="7">The sequence shown here is derived from an EMBL/GenBank/DDBJ whole genome shotgun (WGS) entry which is preliminary data.</text>
</comment>
<keyword evidence="5" id="KW-1133">Transmembrane helix</keyword>
<feature type="domain" description="DUF7869" evidence="6">
    <location>
        <begin position="10"/>
        <end position="194"/>
    </location>
</feature>
<evidence type="ECO:0000256" key="4">
    <source>
        <dbReference type="SAM" id="MobiDB-lite"/>
    </source>
</evidence>